<organism evidence="3 4">
    <name type="scientific">Planococcus maritimus</name>
    <dbReference type="NCBI Taxonomy" id="192421"/>
    <lineage>
        <taxon>Bacteria</taxon>
        <taxon>Bacillati</taxon>
        <taxon>Bacillota</taxon>
        <taxon>Bacilli</taxon>
        <taxon>Bacillales</taxon>
        <taxon>Caryophanaceae</taxon>
        <taxon>Planococcus</taxon>
    </lineage>
</organism>
<dbReference type="EMBL" id="CP059540">
    <property type="protein sequence ID" value="QMT17871.1"/>
    <property type="molecule type" value="Genomic_DNA"/>
</dbReference>
<dbReference type="RefSeq" id="WP_182092561.1">
    <property type="nucleotide sequence ID" value="NZ_CP059540.1"/>
</dbReference>
<keyword evidence="1" id="KW-0472">Membrane</keyword>
<dbReference type="Proteomes" id="UP000514716">
    <property type="component" value="Chromosome"/>
</dbReference>
<dbReference type="InterPro" id="IPR039561">
    <property type="entry name" value="Peptidase_M15C"/>
</dbReference>
<dbReference type="Gene3D" id="3.30.1380.10">
    <property type="match status" value="1"/>
</dbReference>
<dbReference type="AlphaFoldDB" id="A0A7D7MHA4"/>
<name>A0A7D7MHA4_PLAMR</name>
<accession>A0A7D7MHA4</accession>
<dbReference type="CDD" id="cd14845">
    <property type="entry name" value="L-Ala-D-Glu_peptidase_like"/>
    <property type="match status" value="1"/>
</dbReference>
<dbReference type="InterPro" id="IPR052179">
    <property type="entry name" value="DD-CPase-like"/>
</dbReference>
<sequence length="185" mass="20965">MKTFRTVFSLSFLFIVGVFLFIWIEREIDERSERAARPLPDGLHPIVASKRDQLIALADDAGIEILITDGFRSVEEQNQIHAQGRTRAGKVVTYAEGGESYHNYGLAIDFALRLPDGSVVWDIQRDGNANGRPDWFEVADLAKELGFDWGGDWMGFKDYPHLQMDFGLSIRQLQDGYRPEDVVAD</sequence>
<feature type="transmembrane region" description="Helical" evidence="1">
    <location>
        <begin position="6"/>
        <end position="24"/>
    </location>
</feature>
<keyword evidence="4" id="KW-1185">Reference proteome</keyword>
<feature type="domain" description="Peptidase M15C" evidence="2">
    <location>
        <begin position="98"/>
        <end position="164"/>
    </location>
</feature>
<protein>
    <submittedName>
        <fullName evidence="3">M15 family metallopeptidase</fullName>
    </submittedName>
</protein>
<evidence type="ECO:0000256" key="1">
    <source>
        <dbReference type="SAM" id="Phobius"/>
    </source>
</evidence>
<gene>
    <name evidence="3" type="ORF">H1Q58_02240</name>
</gene>
<dbReference type="PANTHER" id="PTHR34385:SF1">
    <property type="entry name" value="PEPTIDOGLYCAN L-ALANYL-D-GLUTAMATE ENDOPEPTIDASE CWLK"/>
    <property type="match status" value="1"/>
</dbReference>
<keyword evidence="1" id="KW-0812">Transmembrane</keyword>
<dbReference type="KEGG" id="pdec:H1Q58_02240"/>
<keyword evidence="1" id="KW-1133">Transmembrane helix</keyword>
<dbReference type="GO" id="GO:0008233">
    <property type="term" value="F:peptidase activity"/>
    <property type="evidence" value="ECO:0007669"/>
    <property type="project" value="InterPro"/>
</dbReference>
<evidence type="ECO:0000313" key="4">
    <source>
        <dbReference type="Proteomes" id="UP000514716"/>
    </source>
</evidence>
<dbReference type="SUPFAM" id="SSF55166">
    <property type="entry name" value="Hedgehog/DD-peptidase"/>
    <property type="match status" value="1"/>
</dbReference>
<dbReference type="PANTHER" id="PTHR34385">
    <property type="entry name" value="D-ALANYL-D-ALANINE CARBOXYPEPTIDASE"/>
    <property type="match status" value="1"/>
</dbReference>
<evidence type="ECO:0000313" key="3">
    <source>
        <dbReference type="EMBL" id="QMT17871.1"/>
    </source>
</evidence>
<dbReference type="Pfam" id="PF13539">
    <property type="entry name" value="Peptidase_M15_4"/>
    <property type="match status" value="1"/>
</dbReference>
<proteinExistence type="predicted"/>
<dbReference type="InterPro" id="IPR009045">
    <property type="entry name" value="Zn_M74/Hedgehog-like"/>
</dbReference>
<evidence type="ECO:0000259" key="2">
    <source>
        <dbReference type="Pfam" id="PF13539"/>
    </source>
</evidence>
<reference evidence="3 4" key="1">
    <citation type="submission" date="2020-07" db="EMBL/GenBank/DDBJ databases">
        <title>Screening of a cold-adapted Planococcus bacterium producing protease in traditional shrimp paste and protease identification by genome sequencing.</title>
        <authorList>
            <person name="Gao R."/>
            <person name="Leng W."/>
            <person name="Chu Q."/>
            <person name="Wu X."/>
            <person name="Liu H."/>
            <person name="Li X."/>
        </authorList>
    </citation>
    <scope>NUCLEOTIDE SEQUENCE [LARGE SCALE GENOMIC DNA]</scope>
    <source>
        <strain evidence="3 4">XJ11</strain>
    </source>
</reference>